<dbReference type="EMBL" id="CADCXW020000017">
    <property type="protein sequence ID" value="CAD1551503.1"/>
    <property type="molecule type" value="Genomic_DNA"/>
</dbReference>
<name>A0A6V7JJ50_9HYME</name>
<evidence type="ECO:0000313" key="1">
    <source>
        <dbReference type="EMBL" id="CAD1551503.1"/>
    </source>
</evidence>
<reference evidence="1" key="1">
    <citation type="submission" date="2020-07" db="EMBL/GenBank/DDBJ databases">
        <authorList>
            <person name="Ferguson B K."/>
        </authorList>
    </citation>
    <scope>NUCLEOTIDE SEQUENCE</scope>
    <source>
        <strain evidence="1">L06</strain>
    </source>
</reference>
<organism evidence="1">
    <name type="scientific">Bracon brevicornis</name>
    <dbReference type="NCBI Taxonomy" id="1563983"/>
    <lineage>
        <taxon>Eukaryota</taxon>
        <taxon>Metazoa</taxon>
        <taxon>Ecdysozoa</taxon>
        <taxon>Arthropoda</taxon>
        <taxon>Hexapoda</taxon>
        <taxon>Insecta</taxon>
        <taxon>Pterygota</taxon>
        <taxon>Neoptera</taxon>
        <taxon>Endopterygota</taxon>
        <taxon>Hymenoptera</taxon>
        <taxon>Apocrita</taxon>
        <taxon>Ichneumonoidea</taxon>
        <taxon>Braconidae</taxon>
        <taxon>Braconinae</taxon>
        <taxon>Bracon</taxon>
    </lineage>
</organism>
<accession>A0A6V7JJ50</accession>
<dbReference type="AlphaFoldDB" id="A0A6V7JJ50"/>
<proteinExistence type="predicted"/>
<protein>
    <submittedName>
        <fullName evidence="1">Uncharacterized protein</fullName>
    </submittedName>
</protein>
<gene>
    <name evidence="1" type="ORF">BBRV_LOCUS52870</name>
</gene>
<sequence>MVESMKPKLRIKISRDDNLAELGVIDITKNVTTLYRTTSGPTKFIYQAATLSPSYLNEWQQSFIRDLRGN</sequence>